<evidence type="ECO:0000313" key="4">
    <source>
        <dbReference type="EMBL" id="SJN29093.1"/>
    </source>
</evidence>
<dbReference type="InterPro" id="IPR058323">
    <property type="entry name" value="DUF8010"/>
</dbReference>
<evidence type="ECO:0000313" key="5">
    <source>
        <dbReference type="Proteomes" id="UP000196230"/>
    </source>
</evidence>
<sequence>MTEQRRPGAGSEIHADPSRLTLTSDAAVADLEQFATRAKKVSDTGMRLQLIGPAAEGKDAVLAQWVNVMAPRGLGDEVPTILGLRTVPVASAEHADDLDATVPLAAVLERTARMKDSGPAGGVDRTFSVPPSRENQPWTALTPPRAGWTQVAEVAHKDLIMVAKDGITAIRQALPTNPGDAVVQRLRAAVWGQMLGEPAVVPSGCAFAAFALGFLPPEGRARVLQSGPWTRIDTTGGFVLHRPAVAL</sequence>
<dbReference type="Proteomes" id="UP000196230">
    <property type="component" value="Unassembled WGS sequence"/>
</dbReference>
<dbReference type="AlphaFoldDB" id="A0A1R4JBK4"/>
<evidence type="ECO:0000259" key="2">
    <source>
        <dbReference type="Pfam" id="PF26035"/>
    </source>
</evidence>
<gene>
    <name evidence="4" type="ORF">FM125_07455</name>
</gene>
<reference evidence="4 5" key="1">
    <citation type="submission" date="2017-02" db="EMBL/GenBank/DDBJ databases">
        <authorList>
            <person name="Peterson S.W."/>
        </authorList>
    </citation>
    <scope>NUCLEOTIDE SEQUENCE [LARGE SCALE GENOMIC DNA]</scope>
    <source>
        <strain evidence="4 5">2B3F</strain>
    </source>
</reference>
<dbReference type="InterPro" id="IPR058498">
    <property type="entry name" value="DUF8185"/>
</dbReference>
<name>A0A1R4JBK4_9MICC</name>
<dbReference type="Pfam" id="PF26035">
    <property type="entry name" value="DUF8010"/>
    <property type="match status" value="1"/>
</dbReference>
<dbReference type="Pfam" id="PF26572">
    <property type="entry name" value="DUF8185"/>
    <property type="match status" value="1"/>
</dbReference>
<evidence type="ECO:0000259" key="3">
    <source>
        <dbReference type="Pfam" id="PF26572"/>
    </source>
</evidence>
<feature type="domain" description="DUF8185" evidence="3">
    <location>
        <begin position="143"/>
        <end position="244"/>
    </location>
</feature>
<feature type="region of interest" description="Disordered" evidence="1">
    <location>
        <begin position="115"/>
        <end position="143"/>
    </location>
</feature>
<proteinExistence type="predicted"/>
<protein>
    <submittedName>
        <fullName evidence="4">Uncharacterized protein</fullName>
    </submittedName>
</protein>
<dbReference type="RefSeq" id="WP_245829889.1">
    <property type="nucleotide sequence ID" value="NZ_FUKP01000050.1"/>
</dbReference>
<accession>A0A1R4JBK4</accession>
<feature type="domain" description="DUF8010" evidence="2">
    <location>
        <begin position="18"/>
        <end position="116"/>
    </location>
</feature>
<evidence type="ECO:0000256" key="1">
    <source>
        <dbReference type="SAM" id="MobiDB-lite"/>
    </source>
</evidence>
<dbReference type="EMBL" id="FUKP01000050">
    <property type="protein sequence ID" value="SJN29093.1"/>
    <property type="molecule type" value="Genomic_DNA"/>
</dbReference>
<organism evidence="4 5">
    <name type="scientific">Micrococcus lylae</name>
    <dbReference type="NCBI Taxonomy" id="1273"/>
    <lineage>
        <taxon>Bacteria</taxon>
        <taxon>Bacillati</taxon>
        <taxon>Actinomycetota</taxon>
        <taxon>Actinomycetes</taxon>
        <taxon>Micrococcales</taxon>
        <taxon>Micrococcaceae</taxon>
        <taxon>Micrococcus</taxon>
    </lineage>
</organism>